<dbReference type="Pfam" id="PF01725">
    <property type="entry name" value="Ham1p_like"/>
    <property type="match status" value="1"/>
</dbReference>
<proteinExistence type="inferred from homology"/>
<name>A0A938XRM0_9FIRM</name>
<feature type="binding site" evidence="10">
    <location>
        <begin position="180"/>
        <end position="181"/>
    </location>
    <ligand>
        <name>substrate</name>
    </ligand>
</feature>
<dbReference type="InterPro" id="IPR029001">
    <property type="entry name" value="ITPase-like_fam"/>
</dbReference>
<evidence type="ECO:0000256" key="9">
    <source>
        <dbReference type="ARBA" id="ARBA00052017"/>
    </source>
</evidence>
<dbReference type="GO" id="GO:0035870">
    <property type="term" value="F:dITP diphosphatase activity"/>
    <property type="evidence" value="ECO:0007669"/>
    <property type="project" value="UniProtKB-UniRule"/>
</dbReference>
<evidence type="ECO:0000256" key="1">
    <source>
        <dbReference type="ARBA" id="ARBA00008023"/>
    </source>
</evidence>
<evidence type="ECO:0000256" key="5">
    <source>
        <dbReference type="ARBA" id="ARBA00022801"/>
    </source>
</evidence>
<evidence type="ECO:0000256" key="10">
    <source>
        <dbReference type="HAMAP-Rule" id="MF_01405"/>
    </source>
</evidence>
<feature type="binding site" evidence="10">
    <location>
        <position position="70"/>
    </location>
    <ligand>
        <name>substrate</name>
    </ligand>
</feature>
<comment type="cofactor">
    <cofactor evidence="10">
        <name>Mg(2+)</name>
        <dbReference type="ChEBI" id="CHEBI:18420"/>
    </cofactor>
    <text evidence="10">Binds 1 Mg(2+) ion per subunit.</text>
</comment>
<evidence type="ECO:0000313" key="13">
    <source>
        <dbReference type="Proteomes" id="UP000774000"/>
    </source>
</evidence>
<feature type="binding site" evidence="10">
    <location>
        <position position="40"/>
    </location>
    <ligand>
        <name>Mg(2+)</name>
        <dbReference type="ChEBI" id="CHEBI:18420"/>
    </ligand>
</feature>
<dbReference type="GO" id="GO:0005829">
    <property type="term" value="C:cytosol"/>
    <property type="evidence" value="ECO:0007669"/>
    <property type="project" value="TreeGrafter"/>
</dbReference>
<feature type="binding site" evidence="10">
    <location>
        <position position="69"/>
    </location>
    <ligand>
        <name>Mg(2+)</name>
        <dbReference type="ChEBI" id="CHEBI:18420"/>
    </ligand>
</feature>
<dbReference type="Proteomes" id="UP000774000">
    <property type="component" value="Unassembled WGS sequence"/>
</dbReference>
<evidence type="ECO:0000256" key="8">
    <source>
        <dbReference type="ARBA" id="ARBA00051875"/>
    </source>
</evidence>
<evidence type="ECO:0000256" key="7">
    <source>
        <dbReference type="ARBA" id="ARBA00023080"/>
    </source>
</evidence>
<dbReference type="GO" id="GO:0017111">
    <property type="term" value="F:ribonucleoside triphosphate phosphatase activity"/>
    <property type="evidence" value="ECO:0007669"/>
    <property type="project" value="InterPro"/>
</dbReference>
<keyword evidence="6 10" id="KW-0460">Magnesium</keyword>
<sequence>MKLFIATSNLNKVREMKEMLGDLDVEILSKEDVGELPEVEEDRGSFAGNALKKAKVIQQQVGLPTIADDSGLAVDALDGRPGVYSARFAGKNATDKENNRKLLGLLSGVEDNRRRAHFVCMMAFVDEAGSEEIVEGQCHGEIGFEPRGDNGFGYDPLFIPDGYRKTFAQLDSKVKNKISHRAQALEKMKKLLLDRGL</sequence>
<protein>
    <recommendedName>
        <fullName evidence="10">dITP/XTP pyrophosphatase</fullName>
        <ecNumber evidence="10">3.6.1.66</ecNumber>
    </recommendedName>
    <alternativeName>
        <fullName evidence="10">Non-canonical purine NTP pyrophosphatase</fullName>
    </alternativeName>
    <alternativeName>
        <fullName evidence="10">Non-standard purine NTP pyrophosphatase</fullName>
    </alternativeName>
    <alternativeName>
        <fullName evidence="10">Nucleoside-triphosphate diphosphatase</fullName>
    </alternativeName>
    <alternativeName>
        <fullName evidence="10">Nucleoside-triphosphate pyrophosphatase</fullName>
        <shortName evidence="10">NTPase</shortName>
    </alternativeName>
</protein>
<reference evidence="12" key="1">
    <citation type="submission" date="2021-01" db="EMBL/GenBank/DDBJ databases">
        <title>Genomic Encyclopedia of Type Strains, Phase IV (KMG-IV): sequencing the most valuable type-strain genomes for metagenomic binning, comparative biology and taxonomic classification.</title>
        <authorList>
            <person name="Goeker M."/>
        </authorList>
    </citation>
    <scope>NUCLEOTIDE SEQUENCE</scope>
    <source>
        <strain evidence="12">DSM 23230</strain>
    </source>
</reference>
<dbReference type="PANTHER" id="PTHR11067:SF9">
    <property type="entry name" value="INOSINE TRIPHOSPHATE PYROPHOSPHATASE"/>
    <property type="match status" value="1"/>
</dbReference>
<feature type="active site" description="Proton acceptor" evidence="10">
    <location>
        <position position="69"/>
    </location>
</feature>
<keyword evidence="13" id="KW-1185">Reference proteome</keyword>
<dbReference type="AlphaFoldDB" id="A0A938XRM0"/>
<comment type="caution">
    <text evidence="12">The sequence shown here is derived from an EMBL/GenBank/DDBJ whole genome shotgun (WGS) entry which is preliminary data.</text>
</comment>
<feature type="binding site" evidence="10">
    <location>
        <begin position="7"/>
        <end position="12"/>
    </location>
    <ligand>
        <name>substrate</name>
    </ligand>
</feature>
<dbReference type="Gene3D" id="3.90.950.10">
    <property type="match status" value="1"/>
</dbReference>
<dbReference type="GO" id="GO:0009117">
    <property type="term" value="P:nucleotide metabolic process"/>
    <property type="evidence" value="ECO:0007669"/>
    <property type="project" value="UniProtKB-KW"/>
</dbReference>
<keyword evidence="7 10" id="KW-0546">Nucleotide metabolism</keyword>
<feature type="binding site" evidence="10">
    <location>
        <position position="175"/>
    </location>
    <ligand>
        <name>substrate</name>
    </ligand>
</feature>
<keyword evidence="3 10" id="KW-0479">Metal-binding</keyword>
<dbReference type="InterPro" id="IPR020922">
    <property type="entry name" value="dITP/XTP_pyrophosphatase"/>
</dbReference>
<dbReference type="GO" id="GO:0009146">
    <property type="term" value="P:purine nucleoside triphosphate catabolic process"/>
    <property type="evidence" value="ECO:0007669"/>
    <property type="project" value="UniProtKB-UniRule"/>
</dbReference>
<dbReference type="GO" id="GO:0036220">
    <property type="term" value="F:ITP diphosphatase activity"/>
    <property type="evidence" value="ECO:0007669"/>
    <property type="project" value="UniProtKB-UniRule"/>
</dbReference>
<comment type="subunit">
    <text evidence="2 10">Homodimer.</text>
</comment>
<comment type="function">
    <text evidence="10">Pyrophosphatase that catalyzes the hydrolysis of nucleoside triphosphates to their monophosphate derivatives, with a high preference for the non-canonical purine nucleotides XTP (xanthosine triphosphate), dITP (deoxyinosine triphosphate) and ITP. Seems to function as a house-cleaning enzyme that removes non-canonical purine nucleotides from the nucleotide pool, thus preventing their incorporation into DNA/RNA and avoiding chromosomal lesions.</text>
</comment>
<accession>A0A938XRM0</accession>
<evidence type="ECO:0000256" key="2">
    <source>
        <dbReference type="ARBA" id="ARBA00011738"/>
    </source>
</evidence>
<comment type="catalytic activity">
    <reaction evidence="9 10">
        <text>XTP + H2O = XMP + diphosphate + H(+)</text>
        <dbReference type="Rhea" id="RHEA:28610"/>
        <dbReference type="ChEBI" id="CHEBI:15377"/>
        <dbReference type="ChEBI" id="CHEBI:15378"/>
        <dbReference type="ChEBI" id="CHEBI:33019"/>
        <dbReference type="ChEBI" id="CHEBI:57464"/>
        <dbReference type="ChEBI" id="CHEBI:61314"/>
        <dbReference type="EC" id="3.6.1.66"/>
    </reaction>
</comment>
<dbReference type="HAMAP" id="MF_01405">
    <property type="entry name" value="Non_canon_purine_NTPase"/>
    <property type="match status" value="1"/>
</dbReference>
<dbReference type="InterPro" id="IPR002637">
    <property type="entry name" value="RdgB/HAM1"/>
</dbReference>
<dbReference type="SUPFAM" id="SSF52972">
    <property type="entry name" value="ITPase-like"/>
    <property type="match status" value="1"/>
</dbReference>
<dbReference type="CDD" id="cd00515">
    <property type="entry name" value="HAM1"/>
    <property type="match status" value="1"/>
</dbReference>
<feature type="binding site" evidence="10">
    <location>
        <begin position="152"/>
        <end position="155"/>
    </location>
    <ligand>
        <name>substrate</name>
    </ligand>
</feature>
<keyword evidence="5 10" id="KW-0378">Hydrolase</keyword>
<comment type="catalytic activity">
    <reaction evidence="10">
        <text>ITP + H2O = IMP + diphosphate + H(+)</text>
        <dbReference type="Rhea" id="RHEA:29399"/>
        <dbReference type="ChEBI" id="CHEBI:15377"/>
        <dbReference type="ChEBI" id="CHEBI:15378"/>
        <dbReference type="ChEBI" id="CHEBI:33019"/>
        <dbReference type="ChEBI" id="CHEBI:58053"/>
        <dbReference type="ChEBI" id="CHEBI:61402"/>
        <dbReference type="EC" id="3.6.1.66"/>
    </reaction>
</comment>
<dbReference type="EC" id="3.6.1.66" evidence="10"/>
<evidence type="ECO:0000256" key="11">
    <source>
        <dbReference type="RuleBase" id="RU003781"/>
    </source>
</evidence>
<evidence type="ECO:0000256" key="4">
    <source>
        <dbReference type="ARBA" id="ARBA00022741"/>
    </source>
</evidence>
<dbReference type="EMBL" id="JAFBDQ010000004">
    <property type="protein sequence ID" value="MBM7556143.1"/>
    <property type="molecule type" value="Genomic_DNA"/>
</dbReference>
<dbReference type="PANTHER" id="PTHR11067">
    <property type="entry name" value="INOSINE TRIPHOSPHATE PYROPHOSPHATASE/HAM1 PROTEIN"/>
    <property type="match status" value="1"/>
</dbReference>
<evidence type="ECO:0000256" key="6">
    <source>
        <dbReference type="ARBA" id="ARBA00022842"/>
    </source>
</evidence>
<gene>
    <name evidence="12" type="ORF">JOC47_000979</name>
</gene>
<dbReference type="GO" id="GO:0046872">
    <property type="term" value="F:metal ion binding"/>
    <property type="evidence" value="ECO:0007669"/>
    <property type="project" value="UniProtKB-KW"/>
</dbReference>
<comment type="catalytic activity">
    <reaction evidence="8 10">
        <text>dITP + H2O = dIMP + diphosphate + H(+)</text>
        <dbReference type="Rhea" id="RHEA:28342"/>
        <dbReference type="ChEBI" id="CHEBI:15377"/>
        <dbReference type="ChEBI" id="CHEBI:15378"/>
        <dbReference type="ChEBI" id="CHEBI:33019"/>
        <dbReference type="ChEBI" id="CHEBI:61194"/>
        <dbReference type="ChEBI" id="CHEBI:61382"/>
        <dbReference type="EC" id="3.6.1.66"/>
    </reaction>
</comment>
<evidence type="ECO:0000256" key="3">
    <source>
        <dbReference type="ARBA" id="ARBA00022723"/>
    </source>
</evidence>
<dbReference type="GO" id="GO:0000166">
    <property type="term" value="F:nucleotide binding"/>
    <property type="evidence" value="ECO:0007669"/>
    <property type="project" value="UniProtKB-KW"/>
</dbReference>
<dbReference type="RefSeq" id="WP_204700857.1">
    <property type="nucleotide sequence ID" value="NZ_JAFBDQ010000004.1"/>
</dbReference>
<keyword evidence="4 10" id="KW-0547">Nucleotide-binding</keyword>
<comment type="similarity">
    <text evidence="1 10 11">Belongs to the HAM1 NTPase family.</text>
</comment>
<organism evidence="12 13">
    <name type="scientific">Halanaerobacter jeridensis</name>
    <dbReference type="NCBI Taxonomy" id="706427"/>
    <lineage>
        <taxon>Bacteria</taxon>
        <taxon>Bacillati</taxon>
        <taxon>Bacillota</taxon>
        <taxon>Clostridia</taxon>
        <taxon>Halanaerobiales</taxon>
        <taxon>Halobacteroidaceae</taxon>
        <taxon>Halanaerobacter</taxon>
    </lineage>
</organism>
<dbReference type="NCBIfam" id="TIGR00042">
    <property type="entry name" value="RdgB/HAM1 family non-canonical purine NTP pyrophosphatase"/>
    <property type="match status" value="1"/>
</dbReference>
<dbReference type="NCBIfam" id="NF011397">
    <property type="entry name" value="PRK14822.1"/>
    <property type="match status" value="1"/>
</dbReference>
<evidence type="ECO:0000313" key="12">
    <source>
        <dbReference type="EMBL" id="MBM7556143.1"/>
    </source>
</evidence>
<dbReference type="GO" id="GO:0036222">
    <property type="term" value="F:XTP diphosphatase activity"/>
    <property type="evidence" value="ECO:0007669"/>
    <property type="project" value="UniProtKB-UniRule"/>
</dbReference>
<dbReference type="FunFam" id="3.90.950.10:FF:000001">
    <property type="entry name" value="dITP/XTP pyrophosphatase"/>
    <property type="match status" value="1"/>
</dbReference>